<dbReference type="InterPro" id="IPR001544">
    <property type="entry name" value="Aminotrans_IV"/>
</dbReference>
<dbReference type="OrthoDB" id="9805628at2"/>
<dbReference type="Gene3D" id="3.30.470.10">
    <property type="match status" value="1"/>
</dbReference>
<proteinExistence type="predicted"/>
<protein>
    <submittedName>
        <fullName evidence="1">Aminotransferase</fullName>
    </submittedName>
</protein>
<dbReference type="InterPro" id="IPR043131">
    <property type="entry name" value="BCAT-like_N"/>
</dbReference>
<evidence type="ECO:0000313" key="2">
    <source>
        <dbReference type="Proteomes" id="UP000244571"/>
    </source>
</evidence>
<gene>
    <name evidence="1" type="ORF">DBV39_18095</name>
</gene>
<keyword evidence="1" id="KW-0808">Transferase</keyword>
<dbReference type="AlphaFoldDB" id="A0A2R4XNF4"/>
<dbReference type="GO" id="GO:0008483">
    <property type="term" value="F:transaminase activity"/>
    <property type="evidence" value="ECO:0007669"/>
    <property type="project" value="UniProtKB-KW"/>
</dbReference>
<dbReference type="Proteomes" id="UP000244571">
    <property type="component" value="Chromosome"/>
</dbReference>
<dbReference type="RefSeq" id="WP_108622789.1">
    <property type="nucleotide sequence ID" value="NZ_CP028901.1"/>
</dbReference>
<dbReference type="InterPro" id="IPR036038">
    <property type="entry name" value="Aminotransferase-like"/>
</dbReference>
<sequence length="226" mass="25041">MKPELIETMLADPQGRIALWDLHMQRLEGSARVLGYVCPDPSALCSIARKAIDQAQTSDANTRGSTDADAGWRVRLLMSSTGSATVTVTPQPALTSKPGVVLSAYALDSSQGWLRHKTTHRPWYTSATAWLQRRPDYFDVLFCNERGELCEGSRSNVYLRIDGQWLTPPLSSGLLPGVWRRKLLDEGQVRQAILPVSYLTADATVRLSNGLRGWFDVRPDLTLKAS</sequence>
<dbReference type="KEGG" id="boz:DBV39_18095"/>
<evidence type="ECO:0000313" key="1">
    <source>
        <dbReference type="EMBL" id="AWB35333.1"/>
    </source>
</evidence>
<dbReference type="InterPro" id="IPR043132">
    <property type="entry name" value="BCAT-like_C"/>
</dbReference>
<organism evidence="1 2">
    <name type="scientific">Orrella marina</name>
    <dbReference type="NCBI Taxonomy" id="2163011"/>
    <lineage>
        <taxon>Bacteria</taxon>
        <taxon>Pseudomonadati</taxon>
        <taxon>Pseudomonadota</taxon>
        <taxon>Betaproteobacteria</taxon>
        <taxon>Burkholderiales</taxon>
        <taxon>Alcaligenaceae</taxon>
        <taxon>Orrella</taxon>
    </lineage>
</organism>
<dbReference type="EMBL" id="CP028901">
    <property type="protein sequence ID" value="AWB35333.1"/>
    <property type="molecule type" value="Genomic_DNA"/>
</dbReference>
<name>A0A2R4XNF4_9BURK</name>
<accession>A0A2R4XNF4</accession>
<keyword evidence="1" id="KW-0032">Aminotransferase</keyword>
<keyword evidence="2" id="KW-1185">Reference proteome</keyword>
<dbReference type="SUPFAM" id="SSF56752">
    <property type="entry name" value="D-aminoacid aminotransferase-like PLP-dependent enzymes"/>
    <property type="match status" value="1"/>
</dbReference>
<dbReference type="Pfam" id="PF01063">
    <property type="entry name" value="Aminotran_4"/>
    <property type="match status" value="1"/>
</dbReference>
<reference evidence="1 2" key="1">
    <citation type="submission" date="2018-04" db="EMBL/GenBank/DDBJ databases">
        <title>Bordetella sp. HZ20 isolated from seawater.</title>
        <authorList>
            <person name="Sun C."/>
        </authorList>
    </citation>
    <scope>NUCLEOTIDE SEQUENCE [LARGE SCALE GENOMIC DNA]</scope>
    <source>
        <strain evidence="1 2">HZ20</strain>
    </source>
</reference>
<dbReference type="Gene3D" id="3.20.10.10">
    <property type="entry name" value="D-amino Acid Aminotransferase, subunit A, domain 2"/>
    <property type="match status" value="1"/>
</dbReference>